<dbReference type="AlphaFoldDB" id="A0A922NKS3"/>
<evidence type="ECO:0000313" key="2">
    <source>
        <dbReference type="EMBL" id="KAI1517817.1"/>
    </source>
</evidence>
<evidence type="ECO:0000313" key="3">
    <source>
        <dbReference type="Proteomes" id="UP000249757"/>
    </source>
</evidence>
<dbReference type="Proteomes" id="UP000249757">
    <property type="component" value="Unassembled WGS sequence"/>
</dbReference>
<feature type="region of interest" description="Disordered" evidence="1">
    <location>
        <begin position="205"/>
        <end position="283"/>
    </location>
</feature>
<feature type="compositionally biased region" description="Polar residues" evidence="1">
    <location>
        <begin position="263"/>
        <end position="279"/>
    </location>
</feature>
<dbReference type="EMBL" id="NRDI02000003">
    <property type="protein sequence ID" value="KAI1517817.1"/>
    <property type="molecule type" value="Genomic_DNA"/>
</dbReference>
<name>A0A922NKS3_9PLEO</name>
<gene>
    <name evidence="2" type="ORF">Ptr86124_003118</name>
</gene>
<keyword evidence="3" id="KW-1185">Reference proteome</keyword>
<reference evidence="3" key="1">
    <citation type="journal article" date="2022" name="Microb. Genom.">
        <title>A global pangenome for the wheat fungal pathogen Pyrenophora tritici-repentis and prediction of effector protein structural homology.</title>
        <authorList>
            <person name="Moolhuijzen P.M."/>
            <person name="See P.T."/>
            <person name="Shi G."/>
            <person name="Powell H.R."/>
            <person name="Cockram J."/>
            <person name="Jorgensen L.N."/>
            <person name="Benslimane H."/>
            <person name="Strelkov S.E."/>
            <person name="Turner J."/>
            <person name="Liu Z."/>
            <person name="Moffat C.S."/>
        </authorList>
    </citation>
    <scope>NUCLEOTIDE SEQUENCE [LARGE SCALE GENOMIC DNA]</scope>
</reference>
<protein>
    <submittedName>
        <fullName evidence="2">Uncharacterized protein</fullName>
    </submittedName>
</protein>
<sequence>MAGYIVGFAAQDAEFGPHNLHAARRTNDFSFFKSLQAHALIEGSGHVALLYSSLCDNADSVISTLDNLNAGIAYVHQDAFKAVYDAAKAAINNTNQSTHDRRSLLLVDICQQRDMADHAIEKTTNSAVNLIQAQPAEFQDAVANAWITGTKIIADAVSVCLAEMKQLEEGFDDFIRLEYSWNCIQSSIDSAISALRGIFSPMATPNNNNNVPQPTPDRQLSVSSISSDHPGAASNRSRNSSTASASSFIKKALSHGQHYPSPTVKSTRTGSVSLSSPQPEANARGFRASMSAACPTRMSNFDDHPHTILTTIPPTPAVVEIGSSNSDGLLSPFKHDADYFTFDMSSNKGKNNEEEASNDNLMHLEGLDPLYSPAVDEVIQRPALLTLRRLSETFNISPTAAIAV</sequence>
<comment type="caution">
    <text evidence="2">The sequence shown here is derived from an EMBL/GenBank/DDBJ whole genome shotgun (WGS) entry which is preliminary data.</text>
</comment>
<feature type="compositionally biased region" description="Low complexity" evidence="1">
    <location>
        <begin position="232"/>
        <end position="247"/>
    </location>
</feature>
<organism evidence="2 3">
    <name type="scientific">Pyrenophora tritici-repentis</name>
    <dbReference type="NCBI Taxonomy" id="45151"/>
    <lineage>
        <taxon>Eukaryota</taxon>
        <taxon>Fungi</taxon>
        <taxon>Dikarya</taxon>
        <taxon>Ascomycota</taxon>
        <taxon>Pezizomycotina</taxon>
        <taxon>Dothideomycetes</taxon>
        <taxon>Pleosporomycetidae</taxon>
        <taxon>Pleosporales</taxon>
        <taxon>Pleosporineae</taxon>
        <taxon>Pleosporaceae</taxon>
        <taxon>Pyrenophora</taxon>
    </lineage>
</organism>
<proteinExistence type="predicted"/>
<evidence type="ECO:0000256" key="1">
    <source>
        <dbReference type="SAM" id="MobiDB-lite"/>
    </source>
</evidence>
<feature type="compositionally biased region" description="Polar residues" evidence="1">
    <location>
        <begin position="216"/>
        <end position="227"/>
    </location>
</feature>
<accession>A0A922NKS3</accession>